<reference evidence="1" key="1">
    <citation type="journal article" date="2021" name="PeerJ">
        <title>Extensive microbial diversity within the chicken gut microbiome revealed by metagenomics and culture.</title>
        <authorList>
            <person name="Gilroy R."/>
            <person name="Ravi A."/>
            <person name="Getino M."/>
            <person name="Pursley I."/>
            <person name="Horton D.L."/>
            <person name="Alikhan N.F."/>
            <person name="Baker D."/>
            <person name="Gharbi K."/>
            <person name="Hall N."/>
            <person name="Watson M."/>
            <person name="Adriaenssens E.M."/>
            <person name="Foster-Nyarko E."/>
            <person name="Jarju S."/>
            <person name="Secka A."/>
            <person name="Antonio M."/>
            <person name="Oren A."/>
            <person name="Chaudhuri R.R."/>
            <person name="La Ragione R."/>
            <person name="Hildebrand F."/>
            <person name="Pallen M.J."/>
        </authorList>
    </citation>
    <scope>NUCLEOTIDE SEQUENCE</scope>
    <source>
        <strain evidence="1">CHK174-6876</strain>
    </source>
</reference>
<dbReference type="Proteomes" id="UP000707535">
    <property type="component" value="Unassembled WGS sequence"/>
</dbReference>
<comment type="caution">
    <text evidence="1">The sequence shown here is derived from an EMBL/GenBank/DDBJ whole genome shotgun (WGS) entry which is preliminary data.</text>
</comment>
<dbReference type="EMBL" id="DYXG01000025">
    <property type="protein sequence ID" value="HJE96536.1"/>
    <property type="molecule type" value="Genomic_DNA"/>
</dbReference>
<sequence>MKNKIENTEFKIAAILDVHSIAINITKEDAEKYEIFKGNRVKVISKKINIKDPNNPENSLGKYTLYKDELEITEINNNFSVAQKFYTEKNNNFPLSIGTQKKLGTLTIEKPEDFSFDRTIRVGDQVDIFK</sequence>
<dbReference type="AlphaFoldDB" id="A0A921F7S2"/>
<protein>
    <submittedName>
        <fullName evidence="1">Uncharacterized protein</fullName>
    </submittedName>
</protein>
<organism evidence="1 2">
    <name type="scientific">Ligilactobacillus acidipiscis</name>
    <dbReference type="NCBI Taxonomy" id="89059"/>
    <lineage>
        <taxon>Bacteria</taxon>
        <taxon>Bacillati</taxon>
        <taxon>Bacillota</taxon>
        <taxon>Bacilli</taxon>
        <taxon>Lactobacillales</taxon>
        <taxon>Lactobacillaceae</taxon>
        <taxon>Ligilactobacillus</taxon>
    </lineage>
</organism>
<proteinExistence type="predicted"/>
<evidence type="ECO:0000313" key="2">
    <source>
        <dbReference type="Proteomes" id="UP000707535"/>
    </source>
</evidence>
<gene>
    <name evidence="1" type="ORF">K8V00_02855</name>
</gene>
<accession>A0A921F7S2</accession>
<name>A0A921F7S2_9LACO</name>
<evidence type="ECO:0000313" key="1">
    <source>
        <dbReference type="EMBL" id="HJE96536.1"/>
    </source>
</evidence>
<reference evidence="1" key="2">
    <citation type="submission" date="2021-09" db="EMBL/GenBank/DDBJ databases">
        <authorList>
            <person name="Gilroy R."/>
        </authorList>
    </citation>
    <scope>NUCLEOTIDE SEQUENCE</scope>
    <source>
        <strain evidence="1">CHK174-6876</strain>
    </source>
</reference>